<dbReference type="InterPro" id="IPR020846">
    <property type="entry name" value="MFS_dom"/>
</dbReference>
<feature type="transmembrane region" description="Helical" evidence="4">
    <location>
        <begin position="268"/>
        <end position="286"/>
    </location>
</feature>
<sequence>MIRENRRDMFLFLLLLNLAVYISFQSWSTIFNNFAVENAGIDGFYMGLTQSVREIPGFLSLLVILAIVVLPEHKLAVVSLIVLGLGIAVTGYLPTPMGVIVSTLIMSFGFHFFETVNQSLTLQYFNKLETPLVLSRLRSVAAGGNIAAGVLVIVLLKFMEYKYIFLITGMLAVAAGLYCLKLNPVDSSLPVQKKKLQLKWKYWLYYALTFLSGARRQVFTAFAVFLMVEKFGFSTKEIAILFIVNNMVSFFFNPVIGRMINKYGERRLLSIEYSTLVFVFIGYAFLDSKILVALLYIVDNLVYSFVISIRTFYQKIAEPEDFANGSAMGFTINHIAAVFIPFAGGILWMIDKRIPFIVAAVLTLMSLGLTQLIPSHLQKHQKA</sequence>
<dbReference type="PROSITE" id="PS50850">
    <property type="entry name" value="MFS"/>
    <property type="match status" value="1"/>
</dbReference>
<feature type="transmembrane region" description="Helical" evidence="4">
    <location>
        <begin position="75"/>
        <end position="93"/>
    </location>
</feature>
<keyword evidence="7" id="KW-1185">Reference proteome</keyword>
<keyword evidence="3 4" id="KW-0472">Membrane</keyword>
<evidence type="ECO:0000256" key="1">
    <source>
        <dbReference type="ARBA" id="ARBA00022692"/>
    </source>
</evidence>
<evidence type="ECO:0000313" key="7">
    <source>
        <dbReference type="Proteomes" id="UP000294614"/>
    </source>
</evidence>
<dbReference type="EMBL" id="SMGG01000004">
    <property type="protein sequence ID" value="TCK60806.1"/>
    <property type="molecule type" value="Genomic_DNA"/>
</dbReference>
<feature type="domain" description="Major facilitator superfamily (MFS) profile" evidence="5">
    <location>
        <begin position="201"/>
        <end position="383"/>
    </location>
</feature>
<reference evidence="6 7" key="1">
    <citation type="submission" date="2019-03" db="EMBL/GenBank/DDBJ databases">
        <title>Genomic Encyclopedia of Type Strains, Phase IV (KMG-IV): sequencing the most valuable type-strain genomes for metagenomic binning, comparative biology and taxonomic classification.</title>
        <authorList>
            <person name="Goeker M."/>
        </authorList>
    </citation>
    <scope>NUCLEOTIDE SEQUENCE [LARGE SCALE GENOMIC DNA]</scope>
    <source>
        <strain evidence="6 7">DSM 24984</strain>
    </source>
</reference>
<feature type="transmembrane region" description="Helical" evidence="4">
    <location>
        <begin position="238"/>
        <end position="256"/>
    </location>
</feature>
<feature type="transmembrane region" description="Helical" evidence="4">
    <location>
        <begin position="354"/>
        <end position="373"/>
    </location>
</feature>
<dbReference type="InterPro" id="IPR011701">
    <property type="entry name" value="MFS"/>
</dbReference>
<dbReference type="Proteomes" id="UP000294614">
    <property type="component" value="Unassembled WGS sequence"/>
</dbReference>
<evidence type="ECO:0000313" key="6">
    <source>
        <dbReference type="EMBL" id="TCK60806.1"/>
    </source>
</evidence>
<feature type="transmembrane region" description="Helical" evidence="4">
    <location>
        <begin position="52"/>
        <end position="70"/>
    </location>
</feature>
<dbReference type="PANTHER" id="PTHR23526:SF2">
    <property type="entry name" value="MAJOR FACILITATOR SUPERFAMILY (MFS) PROFILE DOMAIN-CONTAINING PROTEIN"/>
    <property type="match status" value="1"/>
</dbReference>
<dbReference type="InterPro" id="IPR052528">
    <property type="entry name" value="Sugar_transport-like"/>
</dbReference>
<accession>A0A4R1K8W2</accession>
<dbReference type="GO" id="GO:0022857">
    <property type="term" value="F:transmembrane transporter activity"/>
    <property type="evidence" value="ECO:0007669"/>
    <property type="project" value="InterPro"/>
</dbReference>
<feature type="transmembrane region" description="Helical" evidence="4">
    <location>
        <begin position="325"/>
        <end position="348"/>
    </location>
</feature>
<dbReference type="InterPro" id="IPR036259">
    <property type="entry name" value="MFS_trans_sf"/>
</dbReference>
<keyword evidence="2 4" id="KW-1133">Transmembrane helix</keyword>
<comment type="caution">
    <text evidence="6">The sequence shown here is derived from an EMBL/GenBank/DDBJ whole genome shotgun (WGS) entry which is preliminary data.</text>
</comment>
<dbReference type="Gene3D" id="1.20.1250.20">
    <property type="entry name" value="MFS general substrate transporter like domains"/>
    <property type="match status" value="2"/>
</dbReference>
<dbReference type="SUPFAM" id="SSF103473">
    <property type="entry name" value="MFS general substrate transporter"/>
    <property type="match status" value="1"/>
</dbReference>
<gene>
    <name evidence="6" type="ORF">C8D98_1685</name>
</gene>
<feature type="transmembrane region" description="Helical" evidence="4">
    <location>
        <begin position="163"/>
        <end position="182"/>
    </location>
</feature>
<feature type="transmembrane region" description="Helical" evidence="4">
    <location>
        <begin position="292"/>
        <end position="313"/>
    </location>
</feature>
<dbReference type="Pfam" id="PF07690">
    <property type="entry name" value="MFS_1"/>
    <property type="match status" value="1"/>
</dbReference>
<dbReference type="AlphaFoldDB" id="A0A4R1K8W2"/>
<feature type="transmembrane region" description="Helical" evidence="4">
    <location>
        <begin position="203"/>
        <end position="226"/>
    </location>
</feature>
<feature type="transmembrane region" description="Helical" evidence="4">
    <location>
        <begin position="137"/>
        <end position="157"/>
    </location>
</feature>
<evidence type="ECO:0000256" key="4">
    <source>
        <dbReference type="SAM" id="Phobius"/>
    </source>
</evidence>
<evidence type="ECO:0000256" key="3">
    <source>
        <dbReference type="ARBA" id="ARBA00023136"/>
    </source>
</evidence>
<evidence type="ECO:0000256" key="2">
    <source>
        <dbReference type="ARBA" id="ARBA00022989"/>
    </source>
</evidence>
<keyword evidence="1 4" id="KW-0812">Transmembrane</keyword>
<evidence type="ECO:0000259" key="5">
    <source>
        <dbReference type="PROSITE" id="PS50850"/>
    </source>
</evidence>
<dbReference type="PANTHER" id="PTHR23526">
    <property type="entry name" value="INTEGRAL MEMBRANE TRANSPORT PROTEIN-RELATED"/>
    <property type="match status" value="1"/>
</dbReference>
<proteinExistence type="predicted"/>
<protein>
    <submittedName>
        <fullName evidence="6">Putative MFS family arabinose efflux permease</fullName>
    </submittedName>
</protein>
<feature type="transmembrane region" description="Helical" evidence="4">
    <location>
        <begin position="99"/>
        <end position="116"/>
    </location>
</feature>
<dbReference type="RefSeq" id="WP_243640943.1">
    <property type="nucleotide sequence ID" value="NZ_SMGG01000004.1"/>
</dbReference>
<name>A0A4R1K8W2_9BACT</name>
<organism evidence="6 7">
    <name type="scientific">Seleniivibrio woodruffii</name>
    <dbReference type="NCBI Taxonomy" id="1078050"/>
    <lineage>
        <taxon>Bacteria</taxon>
        <taxon>Pseudomonadati</taxon>
        <taxon>Deferribacterota</taxon>
        <taxon>Deferribacteres</taxon>
        <taxon>Deferribacterales</taxon>
        <taxon>Geovibrionaceae</taxon>
        <taxon>Seleniivibrio</taxon>
    </lineage>
</organism>